<dbReference type="EnsemblPlants" id="EMT16249">
    <property type="protein sequence ID" value="EMT16249"/>
    <property type="gene ID" value="F775_30169"/>
</dbReference>
<dbReference type="ExpressionAtlas" id="N1R1F4">
    <property type="expression patterns" value="baseline"/>
</dbReference>
<dbReference type="InterPro" id="IPR001810">
    <property type="entry name" value="F-box_dom"/>
</dbReference>
<feature type="domain" description="F-box protein AT5G49610-like beta-propeller" evidence="3">
    <location>
        <begin position="220"/>
        <end position="466"/>
    </location>
</feature>
<feature type="domain" description="F-box" evidence="2">
    <location>
        <begin position="23"/>
        <end position="60"/>
    </location>
</feature>
<sequence>MDGDRRLPPAAPLASAAAVLGNNDLLREILLRLGFPTCLVHAALVSKRWLHHASNPAFLRHFRERNPPRVLGVFACYPGTPYKFLPLLQPPELAALSRRAASSFDGAFTANTYQRVVHCRNSRLITVFLHEGTYRHSLLEPLLAGEHRTSSCRFYSPRSSPPSHAVRPPPSTAPSPPTHTSVSCTAGTAASSPCSCTREHTGTPSSSRCSLGSPKRSSHRPRCPAISRRPAHTQGVFSQTFLPEDGGRDGITLVSLWKVWREVRAEVCVLGSGGWGVPTTAVTEVDLPYAETNFIEMLPPVHGKVFMVTGFGYTLGLDLATSNFFTLELPVGVRSNYMLSCAEGSGIYLFSADGFHLSVWLHGMMGNSDGAGGWLLVDTFCVRCSAGHDWVWMAQDGDFLGVAAVEDNAEFVFLDYARYGVVLYVHLRSRVVEKVHEQALLNHHFIRPGMNHIPIYPFMMTWPPLFPALKNRRHDQEQ</sequence>
<feature type="compositionally biased region" description="Polar residues" evidence="1">
    <location>
        <begin position="182"/>
        <end position="195"/>
    </location>
</feature>
<accession>N1R1F4</accession>
<evidence type="ECO:0000256" key="1">
    <source>
        <dbReference type="SAM" id="MobiDB-lite"/>
    </source>
</evidence>
<evidence type="ECO:0000313" key="4">
    <source>
        <dbReference type="EnsemblPlants" id="EMT16249"/>
    </source>
</evidence>
<name>N1R1F4_AEGTA</name>
<evidence type="ECO:0000259" key="2">
    <source>
        <dbReference type="Pfam" id="PF00646"/>
    </source>
</evidence>
<dbReference type="AlphaFoldDB" id="N1R1F4"/>
<feature type="region of interest" description="Disordered" evidence="1">
    <location>
        <begin position="153"/>
        <end position="229"/>
    </location>
</feature>
<dbReference type="Pfam" id="PF00646">
    <property type="entry name" value="F-box"/>
    <property type="match status" value="1"/>
</dbReference>
<feature type="compositionally biased region" description="Pro residues" evidence="1">
    <location>
        <begin position="167"/>
        <end position="177"/>
    </location>
</feature>
<reference evidence="4" key="1">
    <citation type="submission" date="2015-06" db="UniProtKB">
        <authorList>
            <consortium name="EnsemblPlants"/>
        </authorList>
    </citation>
    <scope>IDENTIFICATION</scope>
</reference>
<feature type="compositionally biased region" description="Polar residues" evidence="1">
    <location>
        <begin position="153"/>
        <end position="162"/>
    </location>
</feature>
<dbReference type="InterPro" id="IPR036047">
    <property type="entry name" value="F-box-like_dom_sf"/>
</dbReference>
<dbReference type="InterPro" id="IPR056594">
    <property type="entry name" value="AT5G49610-like_b-prop"/>
</dbReference>
<dbReference type="Pfam" id="PF23635">
    <property type="entry name" value="Beta-prop_AT5G49610-like"/>
    <property type="match status" value="1"/>
</dbReference>
<protein>
    <submittedName>
        <fullName evidence="4">Uncharacterized protein</fullName>
    </submittedName>
</protein>
<evidence type="ECO:0000259" key="3">
    <source>
        <dbReference type="Pfam" id="PF23635"/>
    </source>
</evidence>
<proteinExistence type="predicted"/>
<organism evidence="4">
    <name type="scientific">Aegilops tauschii</name>
    <name type="common">Tausch's goatgrass</name>
    <name type="synonym">Aegilops squarrosa</name>
    <dbReference type="NCBI Taxonomy" id="37682"/>
    <lineage>
        <taxon>Eukaryota</taxon>
        <taxon>Viridiplantae</taxon>
        <taxon>Streptophyta</taxon>
        <taxon>Embryophyta</taxon>
        <taxon>Tracheophyta</taxon>
        <taxon>Spermatophyta</taxon>
        <taxon>Magnoliopsida</taxon>
        <taxon>Liliopsida</taxon>
        <taxon>Poales</taxon>
        <taxon>Poaceae</taxon>
        <taxon>BOP clade</taxon>
        <taxon>Pooideae</taxon>
        <taxon>Triticodae</taxon>
        <taxon>Triticeae</taxon>
        <taxon>Triticinae</taxon>
        <taxon>Aegilops</taxon>
    </lineage>
</organism>
<dbReference type="PANTHER" id="PTHR33207">
    <property type="entry name" value="F-BOX DOMAIN CONTAINING PROTEIN-RELATED"/>
    <property type="match status" value="1"/>
</dbReference>
<dbReference type="SUPFAM" id="SSF81383">
    <property type="entry name" value="F-box domain"/>
    <property type="match status" value="1"/>
</dbReference>